<dbReference type="Proteomes" id="UP001159427">
    <property type="component" value="Unassembled WGS sequence"/>
</dbReference>
<evidence type="ECO:0000256" key="6">
    <source>
        <dbReference type="SAM" id="MobiDB-lite"/>
    </source>
</evidence>
<evidence type="ECO:0000256" key="3">
    <source>
        <dbReference type="ARBA" id="ARBA00022741"/>
    </source>
</evidence>
<protein>
    <recommendedName>
        <fullName evidence="7">Alpha-type protein kinase domain-containing protein</fullName>
    </recommendedName>
</protein>
<dbReference type="Gene3D" id="3.30.200.20">
    <property type="entry name" value="Phosphorylase Kinase, domain 1"/>
    <property type="match status" value="1"/>
</dbReference>
<evidence type="ECO:0000256" key="5">
    <source>
        <dbReference type="ARBA" id="ARBA00022840"/>
    </source>
</evidence>
<dbReference type="InterPro" id="IPR011009">
    <property type="entry name" value="Kinase-like_dom_sf"/>
</dbReference>
<evidence type="ECO:0000256" key="2">
    <source>
        <dbReference type="ARBA" id="ARBA00022679"/>
    </source>
</evidence>
<dbReference type="EMBL" id="CALNXI010002163">
    <property type="protein sequence ID" value="CAH3183974.1"/>
    <property type="molecule type" value="Genomic_DNA"/>
</dbReference>
<feature type="region of interest" description="Disordered" evidence="6">
    <location>
        <begin position="132"/>
        <end position="169"/>
    </location>
</feature>
<evidence type="ECO:0000313" key="8">
    <source>
        <dbReference type="EMBL" id="CAH3183974.1"/>
    </source>
</evidence>
<keyword evidence="1" id="KW-0723">Serine/threonine-protein kinase</keyword>
<keyword evidence="2" id="KW-0808">Transferase</keyword>
<dbReference type="PANTHER" id="PTHR45992">
    <property type="entry name" value="EUKARYOTIC ELONGATION FACTOR 2 KINASE-RELATED"/>
    <property type="match status" value="1"/>
</dbReference>
<dbReference type="PROSITE" id="PS51158">
    <property type="entry name" value="ALPHA_KINASE"/>
    <property type="match status" value="1"/>
</dbReference>
<reference evidence="8 9" key="1">
    <citation type="submission" date="2022-05" db="EMBL/GenBank/DDBJ databases">
        <authorList>
            <consortium name="Genoscope - CEA"/>
            <person name="William W."/>
        </authorList>
    </citation>
    <scope>NUCLEOTIDE SEQUENCE [LARGE SCALE GENOMIC DNA]</scope>
</reference>
<dbReference type="Gene3D" id="3.20.200.10">
    <property type="entry name" value="MHCK/EF2 kinase"/>
    <property type="match status" value="1"/>
</dbReference>
<dbReference type="SUPFAM" id="SSF56112">
    <property type="entry name" value="Protein kinase-like (PK-like)"/>
    <property type="match status" value="1"/>
</dbReference>
<dbReference type="SMART" id="SM00811">
    <property type="entry name" value="Alpha_kinase"/>
    <property type="match status" value="1"/>
</dbReference>
<keyword evidence="9" id="KW-1185">Reference proteome</keyword>
<comment type="caution">
    <text evidence="8">The sequence shown here is derived from an EMBL/GenBank/DDBJ whole genome shotgun (WGS) entry which is preliminary data.</text>
</comment>
<evidence type="ECO:0000256" key="1">
    <source>
        <dbReference type="ARBA" id="ARBA00022527"/>
    </source>
</evidence>
<evidence type="ECO:0000313" key="9">
    <source>
        <dbReference type="Proteomes" id="UP001159427"/>
    </source>
</evidence>
<keyword evidence="3" id="KW-0547">Nucleotide-binding</keyword>
<name>A0ABN8RZI5_9CNID</name>
<sequence>MAAEWRNFKAKMKAKRIDKGKGKKKDTISAFNDENDTLVVQRLSAEVSGKAQKYSRIGAREFVSYEYEEFTIENIRRACEKHFAVDKSMSCDILAGEQGPSCNTVKQIPDSRVIHVRFVERVPVVELDEGTELGTRERGPSLKSLPAKRKFSDAETKTRSVPTKSAPSPSKFVPRSLSVVEMLKLGKMITQSTTSVNIYAFNFNEMSWSKTPSTVDFSIDKEPFGKGGFRQAFKAISNDEEFQGTWVIKKYLPKSISDIESTGQSIEQHTKKVVQMHYLARNFAARLSQELQASDDHILFGETLKYNKIFLGKLDSDEYVTVEELVEGSFVKHINNNGHICGDTNNPVCNKAECLAHYSFERSNKEVMVVDIQGCDYLLFDPEVASKELKSNEEFFFCTGNLSISAINNFIESHKCNWYCELLKLPELTNL</sequence>
<keyword evidence="5" id="KW-0067">ATP-binding</keyword>
<organism evidence="8 9">
    <name type="scientific">Porites evermanni</name>
    <dbReference type="NCBI Taxonomy" id="104178"/>
    <lineage>
        <taxon>Eukaryota</taxon>
        <taxon>Metazoa</taxon>
        <taxon>Cnidaria</taxon>
        <taxon>Anthozoa</taxon>
        <taxon>Hexacorallia</taxon>
        <taxon>Scleractinia</taxon>
        <taxon>Fungiina</taxon>
        <taxon>Poritidae</taxon>
        <taxon>Porites</taxon>
    </lineage>
</organism>
<feature type="compositionally biased region" description="Polar residues" evidence="6">
    <location>
        <begin position="159"/>
        <end position="168"/>
    </location>
</feature>
<gene>
    <name evidence="8" type="ORF">PEVE_00015177</name>
</gene>
<feature type="domain" description="Alpha-type protein kinase" evidence="7">
    <location>
        <begin position="200"/>
        <end position="428"/>
    </location>
</feature>
<keyword evidence="4" id="KW-0418">Kinase</keyword>
<dbReference type="CDD" id="cd04515">
    <property type="entry name" value="Alpha_kinase"/>
    <property type="match status" value="1"/>
</dbReference>
<dbReference type="Pfam" id="PF02816">
    <property type="entry name" value="Alpha_kinase"/>
    <property type="match status" value="1"/>
</dbReference>
<dbReference type="InterPro" id="IPR004166">
    <property type="entry name" value="a-kinase_dom"/>
</dbReference>
<evidence type="ECO:0000256" key="4">
    <source>
        <dbReference type="ARBA" id="ARBA00022777"/>
    </source>
</evidence>
<evidence type="ECO:0000259" key="7">
    <source>
        <dbReference type="PROSITE" id="PS51158"/>
    </source>
</evidence>
<accession>A0ABN8RZI5</accession>
<proteinExistence type="predicted"/>
<dbReference type="InterPro" id="IPR051852">
    <property type="entry name" value="Alpha-type_PK"/>
</dbReference>